<dbReference type="GO" id="GO:0016787">
    <property type="term" value="F:hydrolase activity"/>
    <property type="evidence" value="ECO:0007669"/>
    <property type="project" value="UniProtKB-KW"/>
</dbReference>
<organism evidence="3 5">
    <name type="scientific">Solemya velum gill symbiont</name>
    <dbReference type="NCBI Taxonomy" id="2340"/>
    <lineage>
        <taxon>Bacteria</taxon>
        <taxon>Pseudomonadati</taxon>
        <taxon>Pseudomonadota</taxon>
        <taxon>Gammaproteobacteria</taxon>
        <taxon>sulfur-oxidizing symbionts</taxon>
    </lineage>
</organism>
<sequence length="258" mass="28741">MTLFYREYGEPSSGSPLVFLHGLFGSSANWGGIVKAFAETHYCIVPDLRNHGRSFHDDGVGYGAQSGDVIDLLEELEIEKATLVGHSMGGKVAMMVALHLPEMVDRLVVVDMAPRRYQHSFAAILTALRKIELESLENRNEADNYLANFIDESGVRAYLLQNLVRTSDAWKWRINLEALANGIAQITGFPVKESRRFNGPSLFIHGNNSDYVDTEGRAAISHFFPNAEVKGIDNAGHWVYADQPQAFIDSLSRFLKSH</sequence>
<dbReference type="RefSeq" id="WP_043115820.1">
    <property type="nucleotide sequence ID" value="NZ_JRAA01000001.1"/>
</dbReference>
<dbReference type="EMBL" id="MPNX01000012">
    <property type="protein sequence ID" value="OOY34680.1"/>
    <property type="molecule type" value="Genomic_DNA"/>
</dbReference>
<dbReference type="GeneID" id="86992109"/>
<accession>A0A0B0H7C8</accession>
<evidence type="ECO:0000256" key="1">
    <source>
        <dbReference type="ARBA" id="ARBA00022801"/>
    </source>
</evidence>
<dbReference type="GO" id="GO:0016746">
    <property type="term" value="F:acyltransferase activity"/>
    <property type="evidence" value="ECO:0007669"/>
    <property type="project" value="UniProtKB-KW"/>
</dbReference>
<evidence type="ECO:0000313" key="6">
    <source>
        <dbReference type="Proteomes" id="UP000190962"/>
    </source>
</evidence>
<evidence type="ECO:0000313" key="4">
    <source>
        <dbReference type="EMBL" id="OOY34680.1"/>
    </source>
</evidence>
<reference evidence="4 6" key="2">
    <citation type="submission" date="2016-11" db="EMBL/GenBank/DDBJ databases">
        <title>Mixed transmission modes and dynamic genome evolution in an obligate animal-bacterial symbiosis.</title>
        <authorList>
            <person name="Russell S.L."/>
            <person name="Corbett-Detig R.B."/>
            <person name="Cavanaugh C.M."/>
        </authorList>
    </citation>
    <scope>NUCLEOTIDE SEQUENCE [LARGE SCALE GENOMIC DNA]</scope>
    <source>
        <strain evidence="4">MA-KB16</strain>
    </source>
</reference>
<dbReference type="InterPro" id="IPR000073">
    <property type="entry name" value="AB_hydrolase_1"/>
</dbReference>
<dbReference type="PANTHER" id="PTHR46118">
    <property type="entry name" value="PROTEIN ABHD11"/>
    <property type="match status" value="1"/>
</dbReference>
<dbReference type="AlphaFoldDB" id="A0A0B0H7C8"/>
<dbReference type="InterPro" id="IPR029058">
    <property type="entry name" value="AB_hydrolase_fold"/>
</dbReference>
<keyword evidence="1" id="KW-0378">Hydrolase</keyword>
<dbReference type="Gene3D" id="3.40.50.1820">
    <property type="entry name" value="alpha/beta hydrolase"/>
    <property type="match status" value="1"/>
</dbReference>
<gene>
    <name evidence="4" type="ORF">BOV88_08730</name>
    <name evidence="3" type="ORF">JV46_14500</name>
</gene>
<dbReference type="STRING" id="2340.JV46_14500"/>
<keyword evidence="3" id="KW-0808">Transferase</keyword>
<dbReference type="PANTHER" id="PTHR46118:SF4">
    <property type="entry name" value="PROTEIN ABHD11"/>
    <property type="match status" value="1"/>
</dbReference>
<keyword evidence="3" id="KW-0012">Acyltransferase</keyword>
<dbReference type="Proteomes" id="UP000030856">
    <property type="component" value="Unassembled WGS sequence"/>
</dbReference>
<dbReference type="Pfam" id="PF00561">
    <property type="entry name" value="Abhydrolase_1"/>
    <property type="match status" value="1"/>
</dbReference>
<name>A0A0B0H7C8_SOVGS</name>
<dbReference type="eggNOG" id="COG0596">
    <property type="taxonomic scope" value="Bacteria"/>
</dbReference>
<dbReference type="OrthoDB" id="9808398at2"/>
<dbReference type="EMBL" id="JRAA01000001">
    <property type="protein sequence ID" value="KHF26098.1"/>
    <property type="molecule type" value="Genomic_DNA"/>
</dbReference>
<protein>
    <submittedName>
        <fullName evidence="3">Acyltransferase-like protein</fullName>
    </submittedName>
</protein>
<proteinExistence type="predicted"/>
<feature type="domain" description="AB hydrolase-1" evidence="2">
    <location>
        <begin position="16"/>
        <end position="242"/>
    </location>
</feature>
<evidence type="ECO:0000259" key="2">
    <source>
        <dbReference type="Pfam" id="PF00561"/>
    </source>
</evidence>
<dbReference type="SUPFAM" id="SSF53474">
    <property type="entry name" value="alpha/beta-Hydrolases"/>
    <property type="match status" value="1"/>
</dbReference>
<keyword evidence="5" id="KW-1185">Reference proteome</keyword>
<evidence type="ECO:0000313" key="3">
    <source>
        <dbReference type="EMBL" id="KHF26098.1"/>
    </source>
</evidence>
<evidence type="ECO:0000313" key="5">
    <source>
        <dbReference type="Proteomes" id="UP000030856"/>
    </source>
</evidence>
<dbReference type="Proteomes" id="UP000190962">
    <property type="component" value="Unassembled WGS sequence"/>
</dbReference>
<comment type="caution">
    <text evidence="3">The sequence shown here is derived from an EMBL/GenBank/DDBJ whole genome shotgun (WGS) entry which is preliminary data.</text>
</comment>
<dbReference type="PRINTS" id="PR00111">
    <property type="entry name" value="ABHYDROLASE"/>
</dbReference>
<reference evidence="3 5" key="1">
    <citation type="journal article" date="2014" name="BMC Genomics">
        <title>The genome of the intracellular bacterium of the coastal bivalve, Solemya velum: a blueprint for thriving in and out of symbiosis.</title>
        <authorList>
            <person name="Dmytrenko O."/>
            <person name="Russell S.L."/>
            <person name="Loo W.T."/>
            <person name="Fontanez K.M."/>
            <person name="Liao L."/>
            <person name="Roeselers G."/>
            <person name="Sharma R."/>
            <person name="Stewart F.J."/>
            <person name="Newton I.L."/>
            <person name="Woyke T."/>
            <person name="Wu D."/>
            <person name="Lang J.M."/>
            <person name="Eisen J.A."/>
            <person name="Cavanaugh C.M."/>
        </authorList>
    </citation>
    <scope>NUCLEOTIDE SEQUENCE [LARGE SCALE GENOMIC DNA]</scope>
    <source>
        <strain evidence="3 5">WH</strain>
    </source>
</reference>